<dbReference type="Pfam" id="PF00254">
    <property type="entry name" value="FKBP_C"/>
    <property type="match status" value="1"/>
</dbReference>
<dbReference type="FunFam" id="3.10.50.40:FF:000001">
    <property type="entry name" value="Trigger factor"/>
    <property type="match status" value="1"/>
</dbReference>
<accession>A0A1Z4VR56</accession>
<keyword evidence="7 11" id="KW-0143">Chaperone</keyword>
<keyword evidence="5 11" id="KW-0132">Cell division</keyword>
<dbReference type="GO" id="GO:0005737">
    <property type="term" value="C:cytoplasm"/>
    <property type="evidence" value="ECO:0007669"/>
    <property type="project" value="UniProtKB-SubCell"/>
</dbReference>
<keyword evidence="6 11" id="KW-0697">Rotamase</keyword>
<dbReference type="OrthoDB" id="9767721at2"/>
<evidence type="ECO:0000256" key="5">
    <source>
        <dbReference type="ARBA" id="ARBA00022618"/>
    </source>
</evidence>
<evidence type="ECO:0000256" key="2">
    <source>
        <dbReference type="ARBA" id="ARBA00005464"/>
    </source>
</evidence>
<dbReference type="PANTHER" id="PTHR30560">
    <property type="entry name" value="TRIGGER FACTOR CHAPERONE AND PEPTIDYL-PROLYL CIS/TRANS ISOMERASE"/>
    <property type="match status" value="1"/>
</dbReference>
<evidence type="ECO:0000256" key="10">
    <source>
        <dbReference type="ARBA" id="ARBA00029986"/>
    </source>
</evidence>
<dbReference type="Gene3D" id="3.30.70.1050">
    <property type="entry name" value="Trigger factor ribosome-binding domain"/>
    <property type="match status" value="1"/>
</dbReference>
<comment type="function">
    <text evidence="11">Involved in protein export. Acts as a chaperone by maintaining the newly synthesized protein in an open conformation. Functions as a peptidyl-prolyl cis-trans isomerase.</text>
</comment>
<keyword evidence="9 11" id="KW-0131">Cell cycle</keyword>
<dbReference type="InterPro" id="IPR001179">
    <property type="entry name" value="PPIase_FKBP_dom"/>
</dbReference>
<dbReference type="GO" id="GO:0043022">
    <property type="term" value="F:ribosome binding"/>
    <property type="evidence" value="ECO:0007669"/>
    <property type="project" value="TreeGrafter"/>
</dbReference>
<dbReference type="Pfam" id="PF05698">
    <property type="entry name" value="Trigger_C"/>
    <property type="match status" value="1"/>
</dbReference>
<dbReference type="EMBL" id="AP018052">
    <property type="protein sequence ID" value="BAZ93973.1"/>
    <property type="molecule type" value="Genomic_DNA"/>
</dbReference>
<evidence type="ECO:0000256" key="9">
    <source>
        <dbReference type="ARBA" id="ARBA00023306"/>
    </source>
</evidence>
<evidence type="ECO:0000256" key="4">
    <source>
        <dbReference type="ARBA" id="ARBA00016902"/>
    </source>
</evidence>
<dbReference type="GO" id="GO:0043335">
    <property type="term" value="P:protein unfolding"/>
    <property type="evidence" value="ECO:0007669"/>
    <property type="project" value="TreeGrafter"/>
</dbReference>
<dbReference type="InterPro" id="IPR005215">
    <property type="entry name" value="Trig_fac"/>
</dbReference>
<feature type="domain" description="PPIase FKBP-type" evidence="14">
    <location>
        <begin position="161"/>
        <end position="243"/>
    </location>
</feature>
<dbReference type="EC" id="5.2.1.8" evidence="3 11"/>
<dbReference type="InterPro" id="IPR036611">
    <property type="entry name" value="Trigger_fac_ribosome-bd_sf"/>
</dbReference>
<dbReference type="InterPro" id="IPR046357">
    <property type="entry name" value="PPIase_dom_sf"/>
</dbReference>
<dbReference type="SUPFAM" id="SSF109998">
    <property type="entry name" value="Triger factor/SurA peptide-binding domain-like"/>
    <property type="match status" value="1"/>
</dbReference>
<dbReference type="GO" id="GO:0015031">
    <property type="term" value="P:protein transport"/>
    <property type="evidence" value="ECO:0007669"/>
    <property type="project" value="UniProtKB-UniRule"/>
</dbReference>
<dbReference type="Gene3D" id="3.10.50.40">
    <property type="match status" value="1"/>
</dbReference>
<evidence type="ECO:0000256" key="11">
    <source>
        <dbReference type="HAMAP-Rule" id="MF_00303"/>
    </source>
</evidence>
<proteinExistence type="inferred from homology"/>
<evidence type="ECO:0000259" key="14">
    <source>
        <dbReference type="PROSITE" id="PS50059"/>
    </source>
</evidence>
<dbReference type="SUPFAM" id="SSF102735">
    <property type="entry name" value="Trigger factor ribosome-binding domain"/>
    <property type="match status" value="1"/>
</dbReference>
<dbReference type="InterPro" id="IPR037041">
    <property type="entry name" value="Trigger_fac_C_sf"/>
</dbReference>
<comment type="catalytic activity">
    <reaction evidence="1 11 12">
        <text>[protein]-peptidylproline (omega=180) = [protein]-peptidylproline (omega=0)</text>
        <dbReference type="Rhea" id="RHEA:16237"/>
        <dbReference type="Rhea" id="RHEA-COMP:10747"/>
        <dbReference type="Rhea" id="RHEA-COMP:10748"/>
        <dbReference type="ChEBI" id="CHEBI:83833"/>
        <dbReference type="ChEBI" id="CHEBI:83834"/>
        <dbReference type="EC" id="5.2.1.8"/>
    </reaction>
</comment>
<dbReference type="Proteomes" id="UP000218765">
    <property type="component" value="Chromosome"/>
</dbReference>
<comment type="similarity">
    <text evidence="2 11 13">Belongs to the FKBP-type PPIase family. Tig subfamily.</text>
</comment>
<comment type="domain">
    <text evidence="11">Consists of 3 domains; the N-terminus binds the ribosome, the middle domain has PPIase activity, while the C-terminus has intrinsic chaperone activity on its own.</text>
</comment>
<dbReference type="HAMAP" id="MF_00303">
    <property type="entry name" value="Trigger_factor_Tig"/>
    <property type="match status" value="1"/>
</dbReference>
<sequence length="435" mass="48720">MQVSVENSGPLERRMKVEVPAERLDQEIESRLKSLARTARISGFRPGKVPFKVVRQRYGRQVQMEVASELMNSSYQEALNQEGLRPAGGPRIEPGEIEPGRNLEFTAVFEVYPEVELASLEGVEIEKPATEINAADVDAMLDKLRRQRATWEPVERAAGQGDQVVIDFRGTLDGEPFEGGEGSDMTIEIGSGRMIAGFEDGLVGLKPGEEKQLDLTFPEDYHSEALAGKAVSFDVKVKQVSAQKLPEIDEDFAATLGVTEGGVEGLREEVRKNMERELENARKAVLKDRAFEALIEKNPIEVPAALIEEETDRLAQDMQMQLGQQGQNFNLPRELFQDKAKRRVLLGLLIGEVVKANNIQVDQDRMRSLIETIAAGYEDPQEVIQWYYGNQEAMSSAQTLVLEEQVMDWILEQAKVVEKPYSFEELIELRQAANS</sequence>
<dbReference type="KEGG" id="ttc:FOKN1_1583"/>
<evidence type="ECO:0000256" key="12">
    <source>
        <dbReference type="PROSITE-ProRule" id="PRU00277"/>
    </source>
</evidence>
<keyword evidence="8 11" id="KW-0413">Isomerase</keyword>
<protein>
    <recommendedName>
        <fullName evidence="4 11">Trigger factor</fullName>
        <shortName evidence="11">TF</shortName>
        <ecNumber evidence="3 11">5.2.1.8</ecNumber>
    </recommendedName>
    <alternativeName>
        <fullName evidence="10 11">PPIase</fullName>
    </alternativeName>
</protein>
<dbReference type="Gene3D" id="1.10.3120.10">
    <property type="entry name" value="Trigger factor, C-terminal domain"/>
    <property type="match status" value="1"/>
</dbReference>
<evidence type="ECO:0000256" key="1">
    <source>
        <dbReference type="ARBA" id="ARBA00000971"/>
    </source>
</evidence>
<evidence type="ECO:0000313" key="15">
    <source>
        <dbReference type="EMBL" id="BAZ93973.1"/>
    </source>
</evidence>
<evidence type="ECO:0000313" key="16">
    <source>
        <dbReference type="Proteomes" id="UP000218765"/>
    </source>
</evidence>
<dbReference type="PROSITE" id="PS50059">
    <property type="entry name" value="FKBP_PPIASE"/>
    <property type="match status" value="1"/>
</dbReference>
<dbReference type="AlphaFoldDB" id="A0A1Z4VR56"/>
<evidence type="ECO:0000256" key="13">
    <source>
        <dbReference type="RuleBase" id="RU003914"/>
    </source>
</evidence>
<reference evidence="15 16" key="1">
    <citation type="submission" date="2017-05" db="EMBL/GenBank/DDBJ databases">
        <title>Thiocyanate degradation by Thiohalobacter thiocyanaticus FOKN1.</title>
        <authorList>
            <person name="Oshiki M."/>
            <person name="Fukushima T."/>
            <person name="Kawano S."/>
            <person name="Nakagawa J."/>
        </authorList>
    </citation>
    <scope>NUCLEOTIDE SEQUENCE [LARGE SCALE GENOMIC DNA]</scope>
    <source>
        <strain evidence="15 16">FOKN1</strain>
    </source>
</reference>
<dbReference type="RefSeq" id="WP_096366111.1">
    <property type="nucleotide sequence ID" value="NZ_AP018052.1"/>
</dbReference>
<dbReference type="GO" id="GO:0051301">
    <property type="term" value="P:cell division"/>
    <property type="evidence" value="ECO:0007669"/>
    <property type="project" value="UniProtKB-KW"/>
</dbReference>
<dbReference type="GO" id="GO:0051083">
    <property type="term" value="P:'de novo' cotranslational protein folding"/>
    <property type="evidence" value="ECO:0007669"/>
    <property type="project" value="TreeGrafter"/>
</dbReference>
<dbReference type="InterPro" id="IPR008881">
    <property type="entry name" value="Trigger_fac_ribosome-bd_bac"/>
</dbReference>
<name>A0A1Z4VR56_9GAMM</name>
<dbReference type="SUPFAM" id="SSF54534">
    <property type="entry name" value="FKBP-like"/>
    <property type="match status" value="1"/>
</dbReference>
<keyword evidence="11" id="KW-0963">Cytoplasm</keyword>
<dbReference type="NCBIfam" id="TIGR00115">
    <property type="entry name" value="tig"/>
    <property type="match status" value="1"/>
</dbReference>
<dbReference type="PIRSF" id="PIRSF003095">
    <property type="entry name" value="Trigger_factor"/>
    <property type="match status" value="1"/>
</dbReference>
<keyword evidence="16" id="KW-1185">Reference proteome</keyword>
<comment type="subcellular location">
    <subcellularLocation>
        <location evidence="11">Cytoplasm</location>
    </subcellularLocation>
    <text evidence="11">About half TF is bound to the ribosome near the polypeptide exit tunnel while the other half is free in the cytoplasm.</text>
</comment>
<dbReference type="InterPro" id="IPR008880">
    <property type="entry name" value="Trigger_fac_C"/>
</dbReference>
<organism evidence="15 16">
    <name type="scientific">Thiohalobacter thiocyanaticus</name>
    <dbReference type="NCBI Taxonomy" id="585455"/>
    <lineage>
        <taxon>Bacteria</taxon>
        <taxon>Pseudomonadati</taxon>
        <taxon>Pseudomonadota</taxon>
        <taxon>Gammaproteobacteria</taxon>
        <taxon>Thiohalobacterales</taxon>
        <taxon>Thiohalobacteraceae</taxon>
        <taxon>Thiohalobacter</taxon>
    </lineage>
</organism>
<evidence type="ECO:0000256" key="6">
    <source>
        <dbReference type="ARBA" id="ARBA00023110"/>
    </source>
</evidence>
<gene>
    <name evidence="11" type="primary">tig</name>
    <name evidence="15" type="ORF">FOKN1_1583</name>
</gene>
<dbReference type="PANTHER" id="PTHR30560:SF3">
    <property type="entry name" value="TRIGGER FACTOR-LIKE PROTEIN TIG, CHLOROPLASTIC"/>
    <property type="match status" value="1"/>
</dbReference>
<evidence type="ECO:0000256" key="8">
    <source>
        <dbReference type="ARBA" id="ARBA00023235"/>
    </source>
</evidence>
<dbReference type="GO" id="GO:0003755">
    <property type="term" value="F:peptidyl-prolyl cis-trans isomerase activity"/>
    <property type="evidence" value="ECO:0007669"/>
    <property type="project" value="UniProtKB-UniRule"/>
</dbReference>
<evidence type="ECO:0000256" key="7">
    <source>
        <dbReference type="ARBA" id="ARBA00023186"/>
    </source>
</evidence>
<evidence type="ECO:0000256" key="3">
    <source>
        <dbReference type="ARBA" id="ARBA00013194"/>
    </source>
</evidence>
<dbReference type="GO" id="GO:0044183">
    <property type="term" value="F:protein folding chaperone"/>
    <property type="evidence" value="ECO:0007669"/>
    <property type="project" value="TreeGrafter"/>
</dbReference>
<dbReference type="Pfam" id="PF05697">
    <property type="entry name" value="Trigger_N"/>
    <property type="match status" value="1"/>
</dbReference>
<dbReference type="InterPro" id="IPR027304">
    <property type="entry name" value="Trigger_fact/SurA_dom_sf"/>
</dbReference>